<keyword evidence="1" id="KW-0732">Signal</keyword>
<reference evidence="2 3" key="1">
    <citation type="submission" date="2008-02" db="EMBL/GenBank/DDBJ databases">
        <title>A 6x draft sequence assembly of the Pongo pygmaeus abelii genome.</title>
        <authorList>
            <person name="Wilson R.K."/>
            <person name="Mardis E."/>
        </authorList>
    </citation>
    <scope>NUCLEOTIDE SEQUENCE [LARGE SCALE GENOMIC DNA]</scope>
</reference>
<evidence type="ECO:0000313" key="2">
    <source>
        <dbReference type="Ensembl" id="ENSPPYP00000039162.1"/>
    </source>
</evidence>
<protein>
    <recommendedName>
        <fullName evidence="4">Secreted protein</fullName>
    </recommendedName>
</protein>
<reference evidence="2" key="3">
    <citation type="submission" date="2025-09" db="UniProtKB">
        <authorList>
            <consortium name="Ensembl"/>
        </authorList>
    </citation>
    <scope>IDENTIFICATION</scope>
</reference>
<proteinExistence type="predicted"/>
<evidence type="ECO:0000256" key="1">
    <source>
        <dbReference type="SAM" id="SignalP"/>
    </source>
</evidence>
<name>A0A8I5U9C4_PONAB</name>
<accession>A0A8I5U9C4</accession>
<dbReference type="Proteomes" id="UP000001595">
    <property type="component" value="Chromosome 8"/>
</dbReference>
<keyword evidence="3" id="KW-1185">Reference proteome</keyword>
<feature type="chain" id="PRO_5035198519" description="Secreted protein" evidence="1">
    <location>
        <begin position="23"/>
        <end position="86"/>
    </location>
</feature>
<evidence type="ECO:0008006" key="4">
    <source>
        <dbReference type="Google" id="ProtNLM"/>
    </source>
</evidence>
<dbReference type="Ensembl" id="ENSPPYT00000054231.1">
    <property type="protein sequence ID" value="ENSPPYP00000039162.1"/>
    <property type="gene ID" value="ENSPPYG00000031672.1"/>
</dbReference>
<sequence>MWVIRVFQKTFLFFVLFWSVHCTSDKFGCLWHVCMKGEGDENCLQTYLLNQCCPCQEPFKYAFSHRWVIFTVKADQGRYPGFGRSL</sequence>
<reference evidence="2" key="2">
    <citation type="submission" date="2025-08" db="UniProtKB">
        <authorList>
            <consortium name="Ensembl"/>
        </authorList>
    </citation>
    <scope>IDENTIFICATION</scope>
</reference>
<organism evidence="2 3">
    <name type="scientific">Pongo abelii</name>
    <name type="common">Sumatran orangutan</name>
    <name type="synonym">Pongo pygmaeus abelii</name>
    <dbReference type="NCBI Taxonomy" id="9601"/>
    <lineage>
        <taxon>Eukaryota</taxon>
        <taxon>Metazoa</taxon>
        <taxon>Chordata</taxon>
        <taxon>Craniata</taxon>
        <taxon>Vertebrata</taxon>
        <taxon>Euteleostomi</taxon>
        <taxon>Mammalia</taxon>
        <taxon>Eutheria</taxon>
        <taxon>Euarchontoglires</taxon>
        <taxon>Primates</taxon>
        <taxon>Haplorrhini</taxon>
        <taxon>Catarrhini</taxon>
        <taxon>Hominidae</taxon>
        <taxon>Pongo</taxon>
    </lineage>
</organism>
<evidence type="ECO:0000313" key="3">
    <source>
        <dbReference type="Proteomes" id="UP000001595"/>
    </source>
</evidence>
<dbReference type="AlphaFoldDB" id="A0A8I5U9C4"/>
<feature type="signal peptide" evidence="1">
    <location>
        <begin position="1"/>
        <end position="22"/>
    </location>
</feature>